<dbReference type="SUPFAM" id="SSF53335">
    <property type="entry name" value="S-adenosyl-L-methionine-dependent methyltransferases"/>
    <property type="match status" value="1"/>
</dbReference>
<evidence type="ECO:0000256" key="4">
    <source>
        <dbReference type="SAM" id="MobiDB-lite"/>
    </source>
</evidence>
<feature type="region of interest" description="Disordered" evidence="4">
    <location>
        <begin position="419"/>
        <end position="471"/>
    </location>
</feature>
<evidence type="ECO:0000313" key="6">
    <source>
        <dbReference type="Proteomes" id="UP001201980"/>
    </source>
</evidence>
<feature type="region of interest" description="Disordered" evidence="4">
    <location>
        <begin position="149"/>
        <end position="176"/>
    </location>
</feature>
<dbReference type="GO" id="GO:0160107">
    <property type="term" value="F:tRNA (adenine(58)-N1)-methyltransferase activity"/>
    <property type="evidence" value="ECO:0007669"/>
    <property type="project" value="UniProtKB-EC"/>
</dbReference>
<dbReference type="EC" id="2.1.1.220" evidence="1"/>
<dbReference type="PANTHER" id="PTHR12133">
    <property type="entry name" value="TRNA (ADENINE(58)-N(1))-METHYLTRANSFERASE"/>
    <property type="match status" value="1"/>
</dbReference>
<comment type="caution">
    <text evidence="5">The sequence shown here is derived from an EMBL/GenBank/DDBJ whole genome shotgun (WGS) entry which is preliminary data.</text>
</comment>
<dbReference type="AlphaFoldDB" id="A0AAD5S231"/>
<organism evidence="5 6">
    <name type="scientific">Zalerion maritima</name>
    <dbReference type="NCBI Taxonomy" id="339359"/>
    <lineage>
        <taxon>Eukaryota</taxon>
        <taxon>Fungi</taxon>
        <taxon>Dikarya</taxon>
        <taxon>Ascomycota</taxon>
        <taxon>Pezizomycotina</taxon>
        <taxon>Sordariomycetes</taxon>
        <taxon>Lulworthiomycetidae</taxon>
        <taxon>Lulworthiales</taxon>
        <taxon>Lulworthiaceae</taxon>
        <taxon>Zalerion</taxon>
    </lineage>
</organism>
<dbReference type="PROSITE" id="PS51620">
    <property type="entry name" value="SAM_TRM61"/>
    <property type="match status" value="1"/>
</dbReference>
<protein>
    <recommendedName>
        <fullName evidence="2">tRNA (adenine(58)-N(1))-methyltransferase catalytic subunit TRM61</fullName>
        <ecNumber evidence="1">2.1.1.220</ecNumber>
    </recommendedName>
    <alternativeName>
        <fullName evidence="3">tRNA(m1A58)-methyltransferase subunit TRM61</fullName>
    </alternativeName>
</protein>
<dbReference type="Proteomes" id="UP001201980">
    <property type="component" value="Unassembled WGS sequence"/>
</dbReference>
<dbReference type="GO" id="GO:0031515">
    <property type="term" value="C:tRNA (m1A) methyltransferase complex"/>
    <property type="evidence" value="ECO:0007669"/>
    <property type="project" value="InterPro"/>
</dbReference>
<evidence type="ECO:0000256" key="3">
    <source>
        <dbReference type="ARBA" id="ARBA00033309"/>
    </source>
</evidence>
<dbReference type="GO" id="GO:0005739">
    <property type="term" value="C:mitochondrion"/>
    <property type="evidence" value="ECO:0007669"/>
    <property type="project" value="TreeGrafter"/>
</dbReference>
<sequence>MVLTNPLWQPNYKISTKDRRYINAEDIIGKEIRSKVWDSGGRPWNILEASLATYLMYSPRQVTPLYPKYCNIVTSLLDLNLPNPGEDTQFDAGPSFEILEAGTGHGALTLHLARAIHGANPPIPSEIRDDLVTSQYRFPKSFLTHTRRRVENKDEALSEESTDTLAQKEGSKTQDGTEVPLAVAAEENDVPIDPQDPHQLRLPESSRGALAAYLPTRRAIIHTFDIQASFQRVAHNIIRRFKRALYLPSINFHTGNIRLYLAQRLEESGGAPFLSHCVLDLPDPMLVGATDEICKSLLPGGLLLVFNPSVTQIADVVAAIMKDSATMNLERVIEMSAETPGPGDSPVGDTDVGGGRDWTVKAVIVKGRESEGWKYVCRPKYGNSVAAGGFVGIFRKFHVKPRLESDAKRFDETVIKSPVALESEETSQTAVDSVEGEDQGQESEPTPEEGEDATSNSATSEGGTTEDNFKT</sequence>
<name>A0AAD5S231_9PEZI</name>
<evidence type="ECO:0000256" key="1">
    <source>
        <dbReference type="ARBA" id="ARBA00012796"/>
    </source>
</evidence>
<evidence type="ECO:0000256" key="2">
    <source>
        <dbReference type="ARBA" id="ARBA00015963"/>
    </source>
</evidence>
<evidence type="ECO:0000313" key="5">
    <source>
        <dbReference type="EMBL" id="KAJ2904033.1"/>
    </source>
</evidence>
<dbReference type="GO" id="GO:0030488">
    <property type="term" value="P:tRNA methylation"/>
    <property type="evidence" value="ECO:0007669"/>
    <property type="project" value="InterPro"/>
</dbReference>
<feature type="compositionally biased region" description="Acidic residues" evidence="4">
    <location>
        <begin position="434"/>
        <end position="452"/>
    </location>
</feature>
<feature type="compositionally biased region" description="Polar residues" evidence="4">
    <location>
        <begin position="453"/>
        <end position="471"/>
    </location>
</feature>
<dbReference type="PANTHER" id="PTHR12133:SF1">
    <property type="entry name" value="TRNA (ADENINE(58)-N(1))-METHYLTRANSFERASE, MITOCHONDRIAL"/>
    <property type="match status" value="1"/>
</dbReference>
<keyword evidence="6" id="KW-1185">Reference proteome</keyword>
<dbReference type="InterPro" id="IPR014816">
    <property type="entry name" value="tRNA_MeTrfase_Gcd14"/>
</dbReference>
<dbReference type="EMBL" id="JAKWBI020000064">
    <property type="protein sequence ID" value="KAJ2904033.1"/>
    <property type="molecule type" value="Genomic_DNA"/>
</dbReference>
<accession>A0AAD5S231</accession>
<reference evidence="5" key="1">
    <citation type="submission" date="2022-07" db="EMBL/GenBank/DDBJ databases">
        <title>Draft genome sequence of Zalerion maritima ATCC 34329, a (micro)plastics degrading marine fungus.</title>
        <authorList>
            <person name="Paco A."/>
            <person name="Goncalves M.F.M."/>
            <person name="Rocha-Santos T.A.P."/>
            <person name="Alves A."/>
        </authorList>
    </citation>
    <scope>NUCLEOTIDE SEQUENCE</scope>
    <source>
        <strain evidence="5">ATCC 34329</strain>
    </source>
</reference>
<dbReference type="InterPro" id="IPR029063">
    <property type="entry name" value="SAM-dependent_MTases_sf"/>
</dbReference>
<gene>
    <name evidence="5" type="ORF">MKZ38_008965</name>
</gene>
<proteinExistence type="predicted"/>
<dbReference type="Gene3D" id="3.40.50.150">
    <property type="entry name" value="Vaccinia Virus protein VP39"/>
    <property type="match status" value="1"/>
</dbReference>